<dbReference type="PANTHER" id="PTHR46572">
    <property type="entry name" value="RHO1 GDP-GTP EXCHANGE PROTEIN 1-RELATED"/>
    <property type="match status" value="1"/>
</dbReference>
<dbReference type="OrthoDB" id="2272012at2759"/>
<evidence type="ECO:0000313" key="4">
    <source>
        <dbReference type="Proteomes" id="UP000092993"/>
    </source>
</evidence>
<dbReference type="SMART" id="SM00049">
    <property type="entry name" value="DEP"/>
    <property type="match status" value="1"/>
</dbReference>
<feature type="compositionally biased region" description="Pro residues" evidence="1">
    <location>
        <begin position="95"/>
        <end position="104"/>
    </location>
</feature>
<evidence type="ECO:0000256" key="1">
    <source>
        <dbReference type="SAM" id="MobiDB-lite"/>
    </source>
</evidence>
<dbReference type="InterPro" id="IPR000219">
    <property type="entry name" value="DH_dom"/>
</dbReference>
<feature type="compositionally biased region" description="Pro residues" evidence="1">
    <location>
        <begin position="115"/>
        <end position="151"/>
    </location>
</feature>
<dbReference type="InterPro" id="IPR035899">
    <property type="entry name" value="DBL_dom_sf"/>
</dbReference>
<dbReference type="Proteomes" id="UP000092993">
    <property type="component" value="Unassembled WGS sequence"/>
</dbReference>
<evidence type="ECO:0000259" key="2">
    <source>
        <dbReference type="PROSITE" id="PS50010"/>
    </source>
</evidence>
<dbReference type="STRING" id="5627.A0A1C7MB47"/>
<dbReference type="GO" id="GO:0005085">
    <property type="term" value="F:guanyl-nucleotide exchange factor activity"/>
    <property type="evidence" value="ECO:0007669"/>
    <property type="project" value="InterPro"/>
</dbReference>
<feature type="compositionally biased region" description="Low complexity" evidence="1">
    <location>
        <begin position="210"/>
        <end position="225"/>
    </location>
</feature>
<dbReference type="Gene3D" id="1.20.900.10">
    <property type="entry name" value="Dbl homology (DH) domain"/>
    <property type="match status" value="1"/>
</dbReference>
<dbReference type="InterPro" id="IPR000591">
    <property type="entry name" value="DEP_dom"/>
</dbReference>
<gene>
    <name evidence="3" type="primary">rgf1_2</name>
    <name evidence="3" type="ORF">A0H81_06226</name>
</gene>
<protein>
    <submittedName>
        <fullName evidence="3">Rho1 guanine nucleotide exchange factor 1</fullName>
    </submittedName>
</protein>
<dbReference type="EMBL" id="LUGG01000006">
    <property type="protein sequence ID" value="OBZ74125.1"/>
    <property type="molecule type" value="Genomic_DNA"/>
</dbReference>
<dbReference type="SUPFAM" id="SSF48065">
    <property type="entry name" value="DBL homology domain (DH-domain)"/>
    <property type="match status" value="1"/>
</dbReference>
<feature type="domain" description="DH" evidence="2">
    <location>
        <begin position="642"/>
        <end position="697"/>
    </location>
</feature>
<feature type="compositionally biased region" description="Low complexity" evidence="1">
    <location>
        <begin position="80"/>
        <end position="90"/>
    </location>
</feature>
<comment type="caution">
    <text evidence="3">The sequence shown here is derived from an EMBL/GenBank/DDBJ whole genome shotgun (WGS) entry which is preliminary data.</text>
</comment>
<sequence>MSSLAALPPLSSSPGDEDLATLYHQVLAGFAEESPTSEQPMQSIPPQPKERGSNPAPLSYGHYGDDGVETSPSSWVQPNSSLSATSRASSKYGLPPSPRPPPQSLPQSPNQRAPRPLPRIPGAPSSAPLPPLPPPPPSMLFPSGMPEPRPYVPEEIPQQRPKHSSIDSGRRLPRTPGEVAGNGYSIPPGAMNPQAGPAMTSRLSSLNGASSPDSRPGSGSVRPGSTESAGMRGPYSMPMPDLGDSFMWRPPTGSNDAGVARRPAGALPPKVPGYNGNYEEDRPPSSPSTLDISEPSAGLRPYSPSQHSFVSSVYPGQNYSQSAQDLGRSTSVGSGHPIRATPLEELTAICQLRHIRQCRHLSYVSQGSDNGWAAGGSTPAYQQPPRQDYLRPQASFEISRAPSAQGPVASSSRSWRDNDLVRTLEDIKRPLELHEDYVDNEDEYFDDEEDPSEEGDDRFFNPALLSHIAVRLRDKVPRGTHVKGSIPYPRAFTGKDIVSTIQSQIQRELLITHGVSTNDRRAALQVARSLQSQLFFYEVEWGGRLLQDGVEDVYMFLDDQEGASDARVEREELPTGVITLLTKCYASSCDEENPCYSYTCPRRKGALPLISSTEKDEEEDKDEWARTVPPELLETLPESEVNRQTIIHKLVSKEKQYLRDLDTVESLFIRGLQNANPPVIRPSEIDEFIEEVFGNNP</sequence>
<keyword evidence="4" id="KW-1185">Reference proteome</keyword>
<accession>A0A1C7MB47</accession>
<dbReference type="GO" id="GO:0035556">
    <property type="term" value="P:intracellular signal transduction"/>
    <property type="evidence" value="ECO:0007669"/>
    <property type="project" value="InterPro"/>
</dbReference>
<feature type="compositionally biased region" description="Polar residues" evidence="1">
    <location>
        <begin position="303"/>
        <end position="333"/>
    </location>
</feature>
<feature type="compositionally biased region" description="Polar residues" evidence="1">
    <location>
        <begin position="70"/>
        <end position="79"/>
    </location>
</feature>
<evidence type="ECO:0000313" key="3">
    <source>
        <dbReference type="EMBL" id="OBZ74125.1"/>
    </source>
</evidence>
<feature type="compositionally biased region" description="Polar residues" evidence="1">
    <location>
        <begin position="34"/>
        <end position="44"/>
    </location>
</feature>
<dbReference type="AlphaFoldDB" id="A0A1C7MB47"/>
<feature type="region of interest" description="Disordered" evidence="1">
    <location>
        <begin position="30"/>
        <end position="338"/>
    </location>
</feature>
<dbReference type="PROSITE" id="PS50010">
    <property type="entry name" value="DH_2"/>
    <property type="match status" value="1"/>
</dbReference>
<dbReference type="PANTHER" id="PTHR46572:SF1">
    <property type="entry name" value="RHO1 GUANINE NUCLEOTIDE EXCHANGE FACTOR TUS1"/>
    <property type="match status" value="1"/>
</dbReference>
<name>A0A1C7MB47_GRIFR</name>
<reference evidence="3 4" key="1">
    <citation type="submission" date="2016-03" db="EMBL/GenBank/DDBJ databases">
        <title>Whole genome sequencing of Grifola frondosa 9006-11.</title>
        <authorList>
            <person name="Min B."/>
            <person name="Park H."/>
            <person name="Kim J.-G."/>
            <person name="Cho H."/>
            <person name="Oh Y.-L."/>
            <person name="Kong W.-S."/>
            <person name="Choi I.-G."/>
        </authorList>
    </citation>
    <scope>NUCLEOTIDE SEQUENCE [LARGE SCALE GENOMIC DNA]</scope>
    <source>
        <strain evidence="3 4">9006-11</strain>
    </source>
</reference>
<dbReference type="InterPro" id="IPR052233">
    <property type="entry name" value="Rho-type_GEFs"/>
</dbReference>
<organism evidence="3 4">
    <name type="scientific">Grifola frondosa</name>
    <name type="common">Maitake</name>
    <name type="synonym">Polyporus frondosus</name>
    <dbReference type="NCBI Taxonomy" id="5627"/>
    <lineage>
        <taxon>Eukaryota</taxon>
        <taxon>Fungi</taxon>
        <taxon>Dikarya</taxon>
        <taxon>Basidiomycota</taxon>
        <taxon>Agaricomycotina</taxon>
        <taxon>Agaricomycetes</taxon>
        <taxon>Polyporales</taxon>
        <taxon>Grifolaceae</taxon>
        <taxon>Grifola</taxon>
    </lineage>
</organism>
<dbReference type="CDD" id="cd04435">
    <property type="entry name" value="DEP_fRom2"/>
    <property type="match status" value="1"/>
</dbReference>
<proteinExistence type="predicted"/>